<evidence type="ECO:0000256" key="2">
    <source>
        <dbReference type="ARBA" id="ARBA00022485"/>
    </source>
</evidence>
<sequence>MQNRIKKERKPRNPKPEEWLASDLSQEYIADYKPFNFVDGEGVRCSIYVSGCKFACPGCYNKVAQSFHYGTPYTKGLEDTIINDLGEDYCQGLTLLGGEPFLNTQVCLKLVDRMHAEFGNTKDVWSWTGYRWDELLRDSEDKLELLSKIDILVDGRFELPKKDLTLQFRGSSNQRIIDVQRSLKAGKVILWDKLLK</sequence>
<keyword evidence="7" id="KW-0560">Oxidoreductase</keyword>
<proteinExistence type="inferred from homology"/>
<dbReference type="AlphaFoldDB" id="A0A0R1QCN7"/>
<evidence type="ECO:0000256" key="3">
    <source>
        <dbReference type="ARBA" id="ARBA00022691"/>
    </source>
</evidence>
<dbReference type="OrthoDB" id="9782387at2"/>
<dbReference type="PANTHER" id="PTHR30352">
    <property type="entry name" value="PYRUVATE FORMATE-LYASE-ACTIVATING ENZYME"/>
    <property type="match status" value="1"/>
</dbReference>
<evidence type="ECO:0000256" key="1">
    <source>
        <dbReference type="ARBA" id="ARBA00001966"/>
    </source>
</evidence>
<comment type="cofactor">
    <cofactor evidence="1">
        <name>[4Fe-4S] cluster</name>
        <dbReference type="ChEBI" id="CHEBI:49883"/>
    </cofactor>
</comment>
<dbReference type="RefSeq" id="WP_057735791.1">
    <property type="nucleotide sequence ID" value="NZ_AZEG01000002.1"/>
</dbReference>
<evidence type="ECO:0000313" key="8">
    <source>
        <dbReference type="EMBL" id="KRL38843.1"/>
    </source>
</evidence>
<dbReference type="SFLD" id="SFLDS00029">
    <property type="entry name" value="Radical_SAM"/>
    <property type="match status" value="1"/>
</dbReference>
<keyword evidence="3" id="KW-0949">S-adenosyl-L-methionine</keyword>
<comment type="function">
    <text evidence="7">Activation of anaerobic ribonucleoside-triphosphate reductase under anaerobic conditions by generation of an organic free radical, using S-adenosylmethionine and reduced flavodoxin as cosubstrates to produce 5'-deoxy-adenosine.</text>
</comment>
<reference evidence="8 9" key="1">
    <citation type="journal article" date="2015" name="Genome Announc.">
        <title>Expanding the biotechnology potential of lactobacilli through comparative genomics of 213 strains and associated genera.</title>
        <authorList>
            <person name="Sun Z."/>
            <person name="Harris H.M."/>
            <person name="McCann A."/>
            <person name="Guo C."/>
            <person name="Argimon S."/>
            <person name="Zhang W."/>
            <person name="Yang X."/>
            <person name="Jeffery I.B."/>
            <person name="Cooney J.C."/>
            <person name="Kagawa T.F."/>
            <person name="Liu W."/>
            <person name="Song Y."/>
            <person name="Salvetti E."/>
            <person name="Wrobel A."/>
            <person name="Rasinkangas P."/>
            <person name="Parkhill J."/>
            <person name="Rea M.C."/>
            <person name="O'Sullivan O."/>
            <person name="Ritari J."/>
            <person name="Douillard F.P."/>
            <person name="Paul Ross R."/>
            <person name="Yang R."/>
            <person name="Briner A.E."/>
            <person name="Felis G.E."/>
            <person name="de Vos W.M."/>
            <person name="Barrangou R."/>
            <person name="Klaenhammer T.R."/>
            <person name="Caufield P.W."/>
            <person name="Cui Y."/>
            <person name="Zhang H."/>
            <person name="O'Toole P.W."/>
        </authorList>
    </citation>
    <scope>NUCLEOTIDE SEQUENCE [LARGE SCALE GENOMIC DNA]</scope>
    <source>
        <strain evidence="8 9">DSM 19971</strain>
    </source>
</reference>
<dbReference type="EMBL" id="AZEG01000002">
    <property type="protein sequence ID" value="KRL38843.1"/>
    <property type="molecule type" value="Genomic_DNA"/>
</dbReference>
<dbReference type="InterPro" id="IPR034457">
    <property type="entry name" value="Organic_radical-activating"/>
</dbReference>
<dbReference type="InterPro" id="IPR058240">
    <property type="entry name" value="rSAM_sf"/>
</dbReference>
<dbReference type="InterPro" id="IPR012837">
    <property type="entry name" value="NrdG"/>
</dbReference>
<dbReference type="GO" id="GO:0043365">
    <property type="term" value="F:[formate-C-acetyltransferase]-activating enzyme activity"/>
    <property type="evidence" value="ECO:0007669"/>
    <property type="project" value="InterPro"/>
</dbReference>
<keyword evidence="9" id="KW-1185">Reference proteome</keyword>
<accession>A0A0R1QCN7</accession>
<name>A0A0R1QCN7_9LACO</name>
<dbReference type="NCBIfam" id="TIGR02491">
    <property type="entry name" value="NrdG"/>
    <property type="match status" value="1"/>
</dbReference>
<dbReference type="PIRSF" id="PIRSF000368">
    <property type="entry name" value="NrdG"/>
    <property type="match status" value="1"/>
</dbReference>
<keyword evidence="2" id="KW-0004">4Fe-4S</keyword>
<keyword evidence="6" id="KW-0411">Iron-sulfur</keyword>
<dbReference type="EC" id="1.97.1.-" evidence="7"/>
<comment type="caution">
    <text evidence="8">The sequence shown here is derived from an EMBL/GenBank/DDBJ whole genome shotgun (WGS) entry which is preliminary data.</text>
</comment>
<evidence type="ECO:0000256" key="7">
    <source>
        <dbReference type="PIRNR" id="PIRNR000368"/>
    </source>
</evidence>
<dbReference type="Gene3D" id="3.20.20.70">
    <property type="entry name" value="Aldolase class I"/>
    <property type="match status" value="1"/>
</dbReference>
<keyword evidence="5" id="KW-0408">Iron</keyword>
<evidence type="ECO:0000313" key="9">
    <source>
        <dbReference type="Proteomes" id="UP000051155"/>
    </source>
</evidence>
<dbReference type="SUPFAM" id="SSF102114">
    <property type="entry name" value="Radical SAM enzymes"/>
    <property type="match status" value="1"/>
</dbReference>
<dbReference type="SFLD" id="SFLDG01063">
    <property type="entry name" value="activating_enzymes__group_1"/>
    <property type="match status" value="1"/>
</dbReference>
<gene>
    <name evidence="8" type="ORF">FD20_GL000917</name>
</gene>
<organism evidence="8 9">
    <name type="scientific">Liquorilactobacillus uvarum DSM 19971</name>
    <dbReference type="NCBI Taxonomy" id="1423812"/>
    <lineage>
        <taxon>Bacteria</taxon>
        <taxon>Bacillati</taxon>
        <taxon>Bacillota</taxon>
        <taxon>Bacilli</taxon>
        <taxon>Lactobacillales</taxon>
        <taxon>Lactobacillaceae</taxon>
        <taxon>Liquorilactobacillus</taxon>
    </lineage>
</organism>
<dbReference type="GO" id="GO:0046872">
    <property type="term" value="F:metal ion binding"/>
    <property type="evidence" value="ECO:0007669"/>
    <property type="project" value="UniProtKB-KW"/>
</dbReference>
<protein>
    <recommendedName>
        <fullName evidence="7">Anaerobic ribonucleoside-triphosphate reductase-activating protein</fullName>
        <ecNumber evidence="7">1.97.1.-</ecNumber>
    </recommendedName>
</protein>
<dbReference type="SFLD" id="SFLDG01066">
    <property type="entry name" value="organic_radical-activating_enz"/>
    <property type="match status" value="1"/>
</dbReference>
<dbReference type="Proteomes" id="UP000051155">
    <property type="component" value="Unassembled WGS sequence"/>
</dbReference>
<keyword evidence="4" id="KW-0479">Metal-binding</keyword>
<comment type="similarity">
    <text evidence="7">Belongs to the organic radical-activating enzymes family.</text>
</comment>
<dbReference type="GO" id="GO:0004748">
    <property type="term" value="F:ribonucleoside-diphosphate reductase activity, thioredoxin disulfide as acceptor"/>
    <property type="evidence" value="ECO:0007669"/>
    <property type="project" value="TreeGrafter"/>
</dbReference>
<dbReference type="Pfam" id="PF13353">
    <property type="entry name" value="Fer4_12"/>
    <property type="match status" value="1"/>
</dbReference>
<dbReference type="PATRIC" id="fig|1423812.3.peg.982"/>
<evidence type="ECO:0000256" key="5">
    <source>
        <dbReference type="ARBA" id="ARBA00023004"/>
    </source>
</evidence>
<evidence type="ECO:0000256" key="4">
    <source>
        <dbReference type="ARBA" id="ARBA00022723"/>
    </source>
</evidence>
<evidence type="ECO:0000256" key="6">
    <source>
        <dbReference type="ARBA" id="ARBA00023014"/>
    </source>
</evidence>
<dbReference type="SFLD" id="SFLDF00299">
    <property type="entry name" value="anaerobic_ribonucleoside-triph"/>
    <property type="match status" value="1"/>
</dbReference>
<dbReference type="GO" id="GO:0051539">
    <property type="term" value="F:4 iron, 4 sulfur cluster binding"/>
    <property type="evidence" value="ECO:0007669"/>
    <property type="project" value="UniProtKB-KW"/>
</dbReference>
<dbReference type="PANTHER" id="PTHR30352:SF2">
    <property type="entry name" value="ANAEROBIC RIBONUCLEOSIDE-TRIPHOSPHATE REDUCTASE-ACTIVATING PROTEIN"/>
    <property type="match status" value="1"/>
</dbReference>
<dbReference type="InterPro" id="IPR013785">
    <property type="entry name" value="Aldolase_TIM"/>
</dbReference>
<dbReference type="STRING" id="1423812.FD20_GL000917"/>
<dbReference type="InterPro" id="IPR007197">
    <property type="entry name" value="rSAM"/>
</dbReference>